<evidence type="ECO:0000256" key="1">
    <source>
        <dbReference type="ARBA" id="ARBA00004953"/>
    </source>
</evidence>
<organism evidence="9 10">
    <name type="scientific">Flavobacterium davisii</name>
    <dbReference type="NCBI Taxonomy" id="2906077"/>
    <lineage>
        <taxon>Bacteria</taxon>
        <taxon>Pseudomonadati</taxon>
        <taxon>Bacteroidota</taxon>
        <taxon>Flavobacteriia</taxon>
        <taxon>Flavobacteriales</taxon>
        <taxon>Flavobacteriaceae</taxon>
        <taxon>Flavobacterium</taxon>
    </lineage>
</organism>
<dbReference type="PIRSF" id="PIRSF036427">
    <property type="entry name" value="Precrrn-2_mtase"/>
    <property type="match status" value="1"/>
</dbReference>
<dbReference type="InterPro" id="IPR035996">
    <property type="entry name" value="4pyrrol_Methylase_sf"/>
</dbReference>
<dbReference type="NCBIfam" id="TIGR01467">
    <property type="entry name" value="cobI_cbiL"/>
    <property type="match status" value="1"/>
</dbReference>
<dbReference type="AlphaFoldDB" id="A0A2D0AIR6"/>
<dbReference type="Pfam" id="PF00590">
    <property type="entry name" value="TP_methylase"/>
    <property type="match status" value="1"/>
</dbReference>
<reference evidence="9 10" key="1">
    <citation type="journal article" date="2017" name="Infect. Genet. Evol.">
        <title>Comparative genome analysis of fish pathogen Flavobacterium columnare reveals extensive sequence diversity within the species.</title>
        <authorList>
            <person name="Kayansamruaj P."/>
            <person name="Dong H.T."/>
            <person name="Hirono I."/>
            <person name="Kondo H."/>
            <person name="Senapin S."/>
            <person name="Rodkhum C."/>
        </authorList>
    </citation>
    <scope>NUCLEOTIDE SEQUENCE [LARGE SCALE GENOMIC DNA]</scope>
    <source>
        <strain evidence="9 10">1215</strain>
    </source>
</reference>
<dbReference type="InterPro" id="IPR012382">
    <property type="entry name" value="CobI/CbiL"/>
</dbReference>
<dbReference type="InterPro" id="IPR006364">
    <property type="entry name" value="CobI/CbiL/CobIJ_dom"/>
</dbReference>
<comment type="caution">
    <text evidence="9">The sequence shown here is derived from an EMBL/GenBank/DDBJ whole genome shotgun (WGS) entry which is preliminary data.</text>
</comment>
<dbReference type="GO" id="GO:0030788">
    <property type="term" value="F:precorrin-2 C20-methyltransferase activity"/>
    <property type="evidence" value="ECO:0007669"/>
    <property type="project" value="InterPro"/>
</dbReference>
<dbReference type="GO" id="GO:0009236">
    <property type="term" value="P:cobalamin biosynthetic process"/>
    <property type="evidence" value="ECO:0007669"/>
    <property type="project" value="UniProtKB-UniRule"/>
</dbReference>
<dbReference type="InterPro" id="IPR014777">
    <property type="entry name" value="4pyrrole_Mease_sub1"/>
</dbReference>
<sequence length="235" mass="26641">MKKGKIYAVSLGPGDPELITLKGLKVLQNADKIYYPGSLLANGKTTSFSLPILQYHQLDEKKLVGMFLQMSDDRSQAEATYLATFQSILKDYNEGLTIAFVSEGDSLFYSTFAYLLEHIQKKELNVEIIAGLPSFILGTAEHKVPLAILNEKIAIIPRIKNDNELEKILKDYETVVLIKVRSIIHNLMNILESNNLTVLYGERLGTTKQYITTDIEDIKNREIPYFSLLIIKKRK</sequence>
<comment type="pathway">
    <text evidence="1">Cofactor biosynthesis; adenosylcobalamin biosynthesis.</text>
</comment>
<evidence type="ECO:0000256" key="7">
    <source>
        <dbReference type="PIRNR" id="PIRNR036427"/>
    </source>
</evidence>
<dbReference type="Proteomes" id="UP000197768">
    <property type="component" value="Unassembled WGS sequence"/>
</dbReference>
<comment type="similarity">
    <text evidence="2 7">Belongs to the precorrin methyltransferase family.</text>
</comment>
<evidence type="ECO:0000313" key="10">
    <source>
        <dbReference type="Proteomes" id="UP000197768"/>
    </source>
</evidence>
<keyword evidence="4 9" id="KW-0489">Methyltransferase</keyword>
<dbReference type="InterPro" id="IPR014776">
    <property type="entry name" value="4pyrrole_Mease_sub2"/>
</dbReference>
<dbReference type="InterPro" id="IPR003043">
    <property type="entry name" value="Uropor_MeTrfase_CS"/>
</dbReference>
<dbReference type="PROSITE" id="PS00839">
    <property type="entry name" value="SUMT_1"/>
    <property type="match status" value="1"/>
</dbReference>
<evidence type="ECO:0000256" key="4">
    <source>
        <dbReference type="ARBA" id="ARBA00022603"/>
    </source>
</evidence>
<evidence type="ECO:0000256" key="2">
    <source>
        <dbReference type="ARBA" id="ARBA00005879"/>
    </source>
</evidence>
<dbReference type="Gene3D" id="3.30.950.10">
    <property type="entry name" value="Methyltransferase, Cobalt-precorrin-4 Transmethylase, Domain 2"/>
    <property type="match status" value="1"/>
</dbReference>
<dbReference type="UniPathway" id="UPA00148"/>
<keyword evidence="3" id="KW-0169">Cobalamin biosynthesis</keyword>
<evidence type="ECO:0000313" key="9">
    <source>
        <dbReference type="EMBL" id="OWP84922.1"/>
    </source>
</evidence>
<gene>
    <name evidence="9" type="ORF">BWK59_02800</name>
</gene>
<dbReference type="CDD" id="cd11645">
    <property type="entry name" value="Precorrin_2_C20_MT"/>
    <property type="match status" value="1"/>
</dbReference>
<name>A0A2D0AIR6_9FLAO</name>
<dbReference type="InterPro" id="IPR000878">
    <property type="entry name" value="4pyrrol_Mease"/>
</dbReference>
<accession>A0A2D0AIR6</accession>
<dbReference type="Gene3D" id="3.40.1010.10">
    <property type="entry name" value="Cobalt-precorrin-4 Transmethylase, Domain 1"/>
    <property type="match status" value="1"/>
</dbReference>
<keyword evidence="6" id="KW-0949">S-adenosyl-L-methionine</keyword>
<evidence type="ECO:0000256" key="6">
    <source>
        <dbReference type="ARBA" id="ARBA00022691"/>
    </source>
</evidence>
<dbReference type="GO" id="GO:0032259">
    <property type="term" value="P:methylation"/>
    <property type="evidence" value="ECO:0007669"/>
    <property type="project" value="UniProtKB-KW"/>
</dbReference>
<dbReference type="PANTHER" id="PTHR43467:SF2">
    <property type="entry name" value="COBALT-PRECORRIN-2 C(20)-METHYLTRANSFERASE"/>
    <property type="match status" value="1"/>
</dbReference>
<protein>
    <submittedName>
        <fullName evidence="9">Precorrin-2 C(20)-methyltransferase</fullName>
    </submittedName>
</protein>
<dbReference type="PANTHER" id="PTHR43467">
    <property type="entry name" value="COBALT-PRECORRIN-2 C(20)-METHYLTRANSFERASE"/>
    <property type="match status" value="1"/>
</dbReference>
<evidence type="ECO:0000259" key="8">
    <source>
        <dbReference type="Pfam" id="PF00590"/>
    </source>
</evidence>
<feature type="domain" description="Tetrapyrrole methylase" evidence="8">
    <location>
        <begin position="5"/>
        <end position="217"/>
    </location>
</feature>
<keyword evidence="5 9" id="KW-0808">Transferase</keyword>
<dbReference type="RefSeq" id="WP_088390849.1">
    <property type="nucleotide sequence ID" value="NZ_CP097869.1"/>
</dbReference>
<dbReference type="SUPFAM" id="SSF53790">
    <property type="entry name" value="Tetrapyrrole methylase"/>
    <property type="match status" value="1"/>
</dbReference>
<dbReference type="EMBL" id="MTCZ01000013">
    <property type="protein sequence ID" value="OWP84922.1"/>
    <property type="molecule type" value="Genomic_DNA"/>
</dbReference>
<evidence type="ECO:0000256" key="3">
    <source>
        <dbReference type="ARBA" id="ARBA00022573"/>
    </source>
</evidence>
<proteinExistence type="inferred from homology"/>
<evidence type="ECO:0000256" key="5">
    <source>
        <dbReference type="ARBA" id="ARBA00022679"/>
    </source>
</evidence>